<accession>A0A939HA87</accession>
<comment type="caution">
    <text evidence="2">The sequence shown here is derived from an EMBL/GenBank/DDBJ whole genome shotgun (WGS) entry which is preliminary data.</text>
</comment>
<feature type="transmembrane region" description="Helical" evidence="1">
    <location>
        <begin position="21"/>
        <end position="39"/>
    </location>
</feature>
<name>A0A939HA87_9CLOT</name>
<feature type="transmembrane region" description="Helical" evidence="1">
    <location>
        <begin position="183"/>
        <end position="202"/>
    </location>
</feature>
<keyword evidence="1" id="KW-0472">Membrane</keyword>
<keyword evidence="1" id="KW-1133">Transmembrane helix</keyword>
<reference evidence="2" key="1">
    <citation type="submission" date="2021-03" db="EMBL/GenBank/DDBJ databases">
        <title>Proteiniclasticum marinus sp. nov., isolated from tidal flat sediment.</title>
        <authorList>
            <person name="Namirimu T."/>
            <person name="Yang J.-A."/>
            <person name="Yang S.-H."/>
            <person name="Kim Y.-J."/>
            <person name="Kwon K.K."/>
        </authorList>
    </citation>
    <scope>NUCLEOTIDE SEQUENCE</scope>
    <source>
        <strain evidence="2">SCR006</strain>
    </source>
</reference>
<proteinExistence type="predicted"/>
<protein>
    <submittedName>
        <fullName evidence="2">ABC transporter permease subunit</fullName>
    </submittedName>
</protein>
<feature type="transmembrane region" description="Helical" evidence="1">
    <location>
        <begin position="151"/>
        <end position="176"/>
    </location>
</feature>
<evidence type="ECO:0000313" key="2">
    <source>
        <dbReference type="EMBL" id="MBO1265414.1"/>
    </source>
</evidence>
<dbReference type="AlphaFoldDB" id="A0A939HA87"/>
<evidence type="ECO:0000313" key="3">
    <source>
        <dbReference type="Proteomes" id="UP000664218"/>
    </source>
</evidence>
<feature type="transmembrane region" description="Helical" evidence="1">
    <location>
        <begin position="227"/>
        <end position="250"/>
    </location>
</feature>
<dbReference type="RefSeq" id="WP_207599932.1">
    <property type="nucleotide sequence ID" value="NZ_JAFNJU010000007.1"/>
</dbReference>
<keyword evidence="1" id="KW-0812">Transmembrane</keyword>
<dbReference type="EMBL" id="JAFNJU010000007">
    <property type="protein sequence ID" value="MBO1265414.1"/>
    <property type="molecule type" value="Genomic_DNA"/>
</dbReference>
<sequence>MRSFLAFTKKELMESTRTYKLFVLLTVFVIFGFMNPIMAKVMPELLNEFLPESITITLEEPKALDSWMQFFKNVSQTGMIVMVIVFSGIMANEISKGTLTIMLTKGLQRKAVILSKFTAGVMQWTLAYVLCFLITYFYTSYFWTEHNISNLGLAAISLWVFGVLLVALTIFGGLLFKNTYGALLLTGGVVLICTMLSIFPRIRPFNPMTLISESVPLLMNDFLPKDMISAMVVTIGLTIVVLIGALVDWIRLN</sequence>
<feature type="transmembrane region" description="Helical" evidence="1">
    <location>
        <begin position="74"/>
        <end position="92"/>
    </location>
</feature>
<feature type="transmembrane region" description="Helical" evidence="1">
    <location>
        <begin position="113"/>
        <end position="139"/>
    </location>
</feature>
<evidence type="ECO:0000256" key="1">
    <source>
        <dbReference type="SAM" id="Phobius"/>
    </source>
</evidence>
<keyword evidence="3" id="KW-1185">Reference proteome</keyword>
<dbReference type="Proteomes" id="UP000664218">
    <property type="component" value="Unassembled WGS sequence"/>
</dbReference>
<organism evidence="2 3">
    <name type="scientific">Proteiniclasticum aestuarii</name>
    <dbReference type="NCBI Taxonomy" id="2817862"/>
    <lineage>
        <taxon>Bacteria</taxon>
        <taxon>Bacillati</taxon>
        <taxon>Bacillota</taxon>
        <taxon>Clostridia</taxon>
        <taxon>Eubacteriales</taxon>
        <taxon>Clostridiaceae</taxon>
        <taxon>Proteiniclasticum</taxon>
    </lineage>
</organism>
<gene>
    <name evidence="2" type="ORF">J3A84_10265</name>
</gene>